<sequence length="186" mass="21215">MLEAIELNEQLRQICRESCAENNIQIEICDALVSGGLLDQSLIKILKVDEYYSSKNFSQAPKAIDCMIVVRCESGEFEITLAELRDVKSTKGIPPRDILDKFKTVFYRFMAEDFCEIFADPQHKVKKIEAWLVSDPFNLPQLSDEDYRKKIGSTRLDVIQSAKPFSFRGHAVPIHALRPNPEICSC</sequence>
<accession>A0A6P1DXL5</accession>
<reference evidence="2" key="1">
    <citation type="journal article" date="2020" name="Microbiol. Resour. Announc.">
        <title>Draft Genome Sequences of Thiorhodococcus mannitoliphagus and Thiorhodococcus minor, Purple Sulfur Photosynthetic Bacteria in the Gammaproteobacterial Family Chromatiaceae.</title>
        <authorList>
            <person name="Aviles F.A."/>
            <person name="Meyer T.E."/>
            <person name="Kyndt J.A."/>
        </authorList>
    </citation>
    <scope>NUCLEOTIDE SEQUENCE [LARGE SCALE GENOMIC DNA]</scope>
    <source>
        <strain evidence="2">DSM 18266</strain>
    </source>
</reference>
<name>A0A6P1DXL5_9GAMM</name>
<reference evidence="1 2" key="2">
    <citation type="submission" date="2020-02" db="EMBL/GenBank/DDBJ databases">
        <title>Genome sequences of Thiorhodococcus mannitoliphagus and Thiorhodococcus minor, purple sulfur photosynthetic bacteria in the gammaproteobacterial family, Chromatiaceae.</title>
        <authorList>
            <person name="Aviles F.A."/>
            <person name="Meyer T.E."/>
            <person name="Kyndt J.A."/>
        </authorList>
    </citation>
    <scope>NUCLEOTIDE SEQUENCE [LARGE SCALE GENOMIC DNA]</scope>
    <source>
        <strain evidence="1 2">DSM 18266</strain>
    </source>
</reference>
<dbReference type="EMBL" id="JAAIJR010000069">
    <property type="protein sequence ID" value="NEX21813.1"/>
    <property type="molecule type" value="Genomic_DNA"/>
</dbReference>
<proteinExistence type="predicted"/>
<keyword evidence="2" id="KW-1185">Reference proteome</keyword>
<organism evidence="1 2">
    <name type="scientific">Thiorhodococcus mannitoliphagus</name>
    <dbReference type="NCBI Taxonomy" id="329406"/>
    <lineage>
        <taxon>Bacteria</taxon>
        <taxon>Pseudomonadati</taxon>
        <taxon>Pseudomonadota</taxon>
        <taxon>Gammaproteobacteria</taxon>
        <taxon>Chromatiales</taxon>
        <taxon>Chromatiaceae</taxon>
        <taxon>Thiorhodococcus</taxon>
    </lineage>
</organism>
<gene>
    <name evidence="1" type="ORF">G3480_16100</name>
</gene>
<dbReference type="Proteomes" id="UP000471640">
    <property type="component" value="Unassembled WGS sequence"/>
</dbReference>
<dbReference type="RefSeq" id="WP_164654915.1">
    <property type="nucleotide sequence ID" value="NZ_JAAIJR010000069.1"/>
</dbReference>
<dbReference type="AlphaFoldDB" id="A0A6P1DXL5"/>
<comment type="caution">
    <text evidence="1">The sequence shown here is derived from an EMBL/GenBank/DDBJ whole genome shotgun (WGS) entry which is preliminary data.</text>
</comment>
<evidence type="ECO:0000313" key="1">
    <source>
        <dbReference type="EMBL" id="NEX21813.1"/>
    </source>
</evidence>
<protein>
    <submittedName>
        <fullName evidence="1">Uncharacterized protein</fullName>
    </submittedName>
</protein>
<evidence type="ECO:0000313" key="2">
    <source>
        <dbReference type="Proteomes" id="UP000471640"/>
    </source>
</evidence>